<dbReference type="GO" id="GO:0008171">
    <property type="term" value="F:O-methyltransferase activity"/>
    <property type="evidence" value="ECO:0007669"/>
    <property type="project" value="InterPro"/>
</dbReference>
<dbReference type="PANTHER" id="PTHR43712:SF17">
    <property type="entry name" value="O-METHYLTRANSFERASE"/>
    <property type="match status" value="1"/>
</dbReference>
<reference evidence="5 6" key="1">
    <citation type="journal article" date="2014" name="Genome Biol. Evol.">
        <title>Comparative genomics and transcriptomics analyses reveal divergent lifestyle features of nematode endoparasitic fungus Hirsutella minnesotensis.</title>
        <authorList>
            <person name="Lai Y."/>
            <person name="Liu K."/>
            <person name="Zhang X."/>
            <person name="Zhang X."/>
            <person name="Li K."/>
            <person name="Wang N."/>
            <person name="Shu C."/>
            <person name="Wu Y."/>
            <person name="Wang C."/>
            <person name="Bushley K.E."/>
            <person name="Xiang M."/>
            <person name="Liu X."/>
        </authorList>
    </citation>
    <scope>NUCLEOTIDE SEQUENCE [LARGE SCALE GENOMIC DNA]</scope>
    <source>
        <strain evidence="5 6">3608</strain>
    </source>
</reference>
<evidence type="ECO:0000313" key="5">
    <source>
        <dbReference type="EMBL" id="KJZ72183.1"/>
    </source>
</evidence>
<protein>
    <recommendedName>
        <fullName evidence="4">O-methyltransferase C-terminal domain-containing protein</fullName>
    </recommendedName>
</protein>
<evidence type="ECO:0000313" key="6">
    <source>
        <dbReference type="Proteomes" id="UP000054481"/>
    </source>
</evidence>
<name>A0A0F7ZSY7_9HYPO</name>
<keyword evidence="3" id="KW-0949">S-adenosyl-L-methionine</keyword>
<evidence type="ECO:0000256" key="1">
    <source>
        <dbReference type="ARBA" id="ARBA00022603"/>
    </source>
</evidence>
<dbReference type="PANTHER" id="PTHR43712">
    <property type="entry name" value="PUTATIVE (AFU_ORTHOLOGUE AFUA_4G14580)-RELATED"/>
    <property type="match status" value="1"/>
</dbReference>
<dbReference type="Pfam" id="PF00891">
    <property type="entry name" value="Methyltransf_2"/>
    <property type="match status" value="1"/>
</dbReference>
<dbReference type="Gene3D" id="1.10.10.10">
    <property type="entry name" value="Winged helix-like DNA-binding domain superfamily/Winged helix DNA-binding domain"/>
    <property type="match status" value="1"/>
</dbReference>
<evidence type="ECO:0000256" key="2">
    <source>
        <dbReference type="ARBA" id="ARBA00022679"/>
    </source>
</evidence>
<dbReference type="InterPro" id="IPR036390">
    <property type="entry name" value="WH_DNA-bd_sf"/>
</dbReference>
<gene>
    <name evidence="5" type="ORF">HIM_08448</name>
</gene>
<keyword evidence="2" id="KW-0808">Transferase</keyword>
<dbReference type="InterPro" id="IPR036388">
    <property type="entry name" value="WH-like_DNA-bd_sf"/>
</dbReference>
<accession>A0A0F7ZSY7</accession>
<dbReference type="GO" id="GO:0032259">
    <property type="term" value="P:methylation"/>
    <property type="evidence" value="ECO:0007669"/>
    <property type="project" value="UniProtKB-KW"/>
</dbReference>
<organism evidence="5 6">
    <name type="scientific">Hirsutella minnesotensis 3608</name>
    <dbReference type="NCBI Taxonomy" id="1043627"/>
    <lineage>
        <taxon>Eukaryota</taxon>
        <taxon>Fungi</taxon>
        <taxon>Dikarya</taxon>
        <taxon>Ascomycota</taxon>
        <taxon>Pezizomycotina</taxon>
        <taxon>Sordariomycetes</taxon>
        <taxon>Hypocreomycetidae</taxon>
        <taxon>Hypocreales</taxon>
        <taxon>Ophiocordycipitaceae</taxon>
        <taxon>Hirsutella</taxon>
    </lineage>
</organism>
<keyword evidence="6" id="KW-1185">Reference proteome</keyword>
<evidence type="ECO:0000256" key="3">
    <source>
        <dbReference type="ARBA" id="ARBA00022691"/>
    </source>
</evidence>
<dbReference type="SUPFAM" id="SSF46785">
    <property type="entry name" value="Winged helix' DNA-binding domain"/>
    <property type="match status" value="1"/>
</dbReference>
<keyword evidence="1" id="KW-0489">Methyltransferase</keyword>
<dbReference type="OrthoDB" id="2410195at2759"/>
<proteinExistence type="predicted"/>
<dbReference type="InterPro" id="IPR029063">
    <property type="entry name" value="SAM-dependent_MTases_sf"/>
</dbReference>
<dbReference type="EMBL" id="KQ030551">
    <property type="protein sequence ID" value="KJZ72183.1"/>
    <property type="molecule type" value="Genomic_DNA"/>
</dbReference>
<dbReference type="Proteomes" id="UP000054481">
    <property type="component" value="Unassembled WGS sequence"/>
</dbReference>
<dbReference type="InterPro" id="IPR001077">
    <property type="entry name" value="COMT_C"/>
</dbReference>
<dbReference type="Gene3D" id="3.40.50.150">
    <property type="entry name" value="Vaccinia Virus protein VP39"/>
    <property type="match status" value="1"/>
</dbReference>
<sequence length="419" mass="46999">MVNNMNHGPSAADESLAFFAADSKAVPDLIKDINTLGKFFDSQDDQARISLLQKTRALWRALETPRETMIRHCWAEPAALCALTAVTEMGLWVRLIELDTPFKASELAMTNGIDPHLLSRLMRHLAAMGYLMEVGPDTYNTTSFTKAMALPRINSFYPCISGGCLAALNKFHEYGRIHGWNTPSNTSKGPFQYAYNTELNFFAYLHANPPYAEQFNYHMSGRHLGHPSWLDPGFYPVTENLVNGFDCSDGAAMIVDIGGSTGHDLLELHRKYPNIPGRLVLQDLPGVIEQIVELDSRIEPTPYNFFTEQPIKGSRAYFMHNILHDWPDDVCLKILANITAAMKPGYSKLLIYEHVIPATDAHWEATSLDVMMLTILSSKERTRDNWGELLTKAGLEIRKIWAVADGLESLIECELAYVS</sequence>
<dbReference type="SUPFAM" id="SSF53335">
    <property type="entry name" value="S-adenosyl-L-methionine-dependent methyltransferases"/>
    <property type="match status" value="1"/>
</dbReference>
<dbReference type="PROSITE" id="PS51683">
    <property type="entry name" value="SAM_OMT_II"/>
    <property type="match status" value="1"/>
</dbReference>
<evidence type="ECO:0000259" key="4">
    <source>
        <dbReference type="Pfam" id="PF00891"/>
    </source>
</evidence>
<dbReference type="InterPro" id="IPR016461">
    <property type="entry name" value="COMT-like"/>
</dbReference>
<feature type="domain" description="O-methyltransferase C-terminal" evidence="4">
    <location>
        <begin position="238"/>
        <end position="395"/>
    </location>
</feature>
<dbReference type="AlphaFoldDB" id="A0A0F7ZSY7"/>